<dbReference type="Proteomes" id="UP000252586">
    <property type="component" value="Unassembled WGS sequence"/>
</dbReference>
<dbReference type="EMBL" id="QNRE01000006">
    <property type="protein sequence ID" value="RBO90230.1"/>
    <property type="molecule type" value="Genomic_DNA"/>
</dbReference>
<dbReference type="AlphaFoldDB" id="A0A366DJH8"/>
<dbReference type="OrthoDB" id="5242307at2"/>
<accession>A0A366DJH8</accession>
<evidence type="ECO:0000313" key="1">
    <source>
        <dbReference type="EMBL" id="RBO90230.1"/>
    </source>
</evidence>
<keyword evidence="2" id="KW-1185">Reference proteome</keyword>
<organism evidence="1 2">
    <name type="scientific">Nocardia puris</name>
    <dbReference type="NCBI Taxonomy" id="208602"/>
    <lineage>
        <taxon>Bacteria</taxon>
        <taxon>Bacillati</taxon>
        <taxon>Actinomycetota</taxon>
        <taxon>Actinomycetes</taxon>
        <taxon>Mycobacteriales</taxon>
        <taxon>Nocardiaceae</taxon>
        <taxon>Nocardia</taxon>
    </lineage>
</organism>
<dbReference type="STRING" id="1210090.GCA_001613185_04415"/>
<dbReference type="RefSeq" id="WP_067511109.1">
    <property type="nucleotide sequence ID" value="NZ_QNRE01000006.1"/>
</dbReference>
<reference evidence="1 2" key="1">
    <citation type="submission" date="2018-06" db="EMBL/GenBank/DDBJ databases">
        <title>Genomic Encyclopedia of Type Strains, Phase IV (KMG-IV): sequencing the most valuable type-strain genomes for metagenomic binning, comparative biology and taxonomic classification.</title>
        <authorList>
            <person name="Goeker M."/>
        </authorList>
    </citation>
    <scope>NUCLEOTIDE SEQUENCE [LARGE SCALE GENOMIC DNA]</scope>
    <source>
        <strain evidence="1 2">DSM 44599</strain>
    </source>
</reference>
<name>A0A366DJH8_9NOCA</name>
<sequence>MDGWRRARAWCTARGRCQFVLTAAAVVLLTGVCGALVALPYSVTPDAPAAQHLVTDSAGQPTAEDPRLAAVRRTLEPFGPIETVTVPGADGRDSLVAGHPSHRADMEVLAAALPEAIASVTDLWGPDWARSALVVVAATPSEFAALVRAGAQMLTGVAAASVSDPFTPGTQPTGQRVVFSPDAGRRLSPEAMSTLLRHELTHVAARAQTVDGAPQWMLEGFAEYAAHRNGERAFADIAPTLDADLRRGALPADLPADPEFGGANAVLAYEQAWSVSEYVAQRYDEARLVALYRRLAAAPVDVAGEDAILREVLGTGRASFVAGWRDWLPARPR</sequence>
<proteinExistence type="predicted"/>
<evidence type="ECO:0000313" key="2">
    <source>
        <dbReference type="Proteomes" id="UP000252586"/>
    </source>
</evidence>
<gene>
    <name evidence="1" type="ORF">DFR74_106115</name>
</gene>
<evidence type="ECO:0008006" key="3">
    <source>
        <dbReference type="Google" id="ProtNLM"/>
    </source>
</evidence>
<comment type="caution">
    <text evidence="1">The sequence shown here is derived from an EMBL/GenBank/DDBJ whole genome shotgun (WGS) entry which is preliminary data.</text>
</comment>
<protein>
    <recommendedName>
        <fullName evidence="3">Basic secretory peptidase family protein</fullName>
    </recommendedName>
</protein>